<dbReference type="EMBL" id="MU790600">
    <property type="protein sequence ID" value="KAJ3996814.1"/>
    <property type="molecule type" value="Genomic_DNA"/>
</dbReference>
<comment type="caution">
    <text evidence="1">The sequence shown here is derived from an EMBL/GenBank/DDBJ whole genome shotgun (WGS) entry which is preliminary data.</text>
</comment>
<gene>
    <name evidence="1" type="ORF">F5050DRAFT_1711776</name>
</gene>
<evidence type="ECO:0000313" key="1">
    <source>
        <dbReference type="EMBL" id="KAJ3996814.1"/>
    </source>
</evidence>
<evidence type="ECO:0000313" key="2">
    <source>
        <dbReference type="Proteomes" id="UP001163828"/>
    </source>
</evidence>
<protein>
    <submittedName>
        <fullName evidence="1">Uncharacterized protein</fullName>
    </submittedName>
</protein>
<sequence>MYCAVFYILARVQDDELDNKVAHVSPKLKKPMAGHTGSYSMTALTPEFVFSHSEFGYFHYGCLGIEHGPSPLGIRIELWRMFMLTPNADPRFKVDRIINDEPADLVHPQWCRLRVSPTLNFRGIIHRLSVLFELCDWVSMNVQQIFVIIASAYLAAATPTLLYEPASTCSGTGPIQCNHSVEPASSTSPTAILFLLGTVLQDLGSEVGLDCGLITVIGAGGSS</sequence>
<reference evidence="1" key="1">
    <citation type="submission" date="2022-08" db="EMBL/GenBank/DDBJ databases">
        <authorList>
            <consortium name="DOE Joint Genome Institute"/>
            <person name="Min B."/>
            <person name="Riley R."/>
            <person name="Sierra-Patev S."/>
            <person name="Naranjo-Ortiz M."/>
            <person name="Looney B."/>
            <person name="Konkel Z."/>
            <person name="Slot J.C."/>
            <person name="Sakamoto Y."/>
            <person name="Steenwyk J.L."/>
            <person name="Rokas A."/>
            <person name="Carro J."/>
            <person name="Camarero S."/>
            <person name="Ferreira P."/>
            <person name="Molpeceres G."/>
            <person name="Ruiz-Duenas F.J."/>
            <person name="Serrano A."/>
            <person name="Henrissat B."/>
            <person name="Drula E."/>
            <person name="Hughes K.W."/>
            <person name="Mata J.L."/>
            <person name="Ishikawa N.K."/>
            <person name="Vargas-Isla R."/>
            <person name="Ushijima S."/>
            <person name="Smith C.A."/>
            <person name="Ahrendt S."/>
            <person name="Andreopoulos W."/>
            <person name="He G."/>
            <person name="Labutti K."/>
            <person name="Lipzen A."/>
            <person name="Ng V."/>
            <person name="Sandor L."/>
            <person name="Barry K."/>
            <person name="Martinez A.T."/>
            <person name="Xiao Y."/>
            <person name="Gibbons J.G."/>
            <person name="Terashima K."/>
            <person name="Hibbett D.S."/>
            <person name="Grigoriev I.V."/>
        </authorList>
    </citation>
    <scope>NUCLEOTIDE SEQUENCE</scope>
    <source>
        <strain evidence="1">TFB10827</strain>
    </source>
</reference>
<organism evidence="1 2">
    <name type="scientific">Lentinula boryana</name>
    <dbReference type="NCBI Taxonomy" id="40481"/>
    <lineage>
        <taxon>Eukaryota</taxon>
        <taxon>Fungi</taxon>
        <taxon>Dikarya</taxon>
        <taxon>Basidiomycota</taxon>
        <taxon>Agaricomycotina</taxon>
        <taxon>Agaricomycetes</taxon>
        <taxon>Agaricomycetidae</taxon>
        <taxon>Agaricales</taxon>
        <taxon>Marasmiineae</taxon>
        <taxon>Omphalotaceae</taxon>
        <taxon>Lentinula</taxon>
    </lineage>
</organism>
<name>A0ABQ8QE13_9AGAR</name>
<keyword evidence="2" id="KW-1185">Reference proteome</keyword>
<accession>A0ABQ8QE13</accession>
<dbReference type="CDD" id="cd23507">
    <property type="entry name" value="hydrophobin_I"/>
    <property type="match status" value="1"/>
</dbReference>
<proteinExistence type="predicted"/>
<dbReference type="Proteomes" id="UP001163828">
    <property type="component" value="Unassembled WGS sequence"/>
</dbReference>